<evidence type="ECO:0000256" key="1">
    <source>
        <dbReference type="SAM" id="MobiDB-lite"/>
    </source>
</evidence>
<dbReference type="Proteomes" id="UP000054937">
    <property type="component" value="Unassembled WGS sequence"/>
</dbReference>
<evidence type="ECO:0000313" key="3">
    <source>
        <dbReference type="Proteomes" id="UP000054937"/>
    </source>
</evidence>
<sequence>MNRKKPLKAEQSSDRMISLLRKEKRDNFEVLTRTGNIRIEKPVNGVPIKEKDKLKMFRTPGKHGKFMQPIIDVSEFENLQIVHKKVIDNLGFKKRYENSFLEQFDKKQEESIDDDKKNQNSYIGAGNFSNVQEIYIAKEKERQKQKRYKKMLKIQKQKQQEEEDDAYKNADGDKENKNKSLNINSKNPYIINKEKNDQIYKQLYIFTRDRNTINKLTQNKNYKNDLNISRQDVQTAKAVGKRRERFNSETFYGQSIAHGFTTTHKSQQNNFYRQEYDEVLEENLPIFLTDQQEVKEEQQYAFEQYERQCIISMVSGQPVNPYIALPTLQEQLENKNKHFKFESKKFFDDLDLQQMPEFEGFDFQEAKKEYLKRMGLKNMEKNKNKEEQAQQLIKNTIEQEGQVVRLVGKYLIEQQKGTINYFESFDAFAEKEFQNMIKHKKKLYQYYGNQYNISLTIQNIKGQTNNINNKSNFSRKSIQQRSISYNIPTQESQI</sequence>
<organism evidence="2 3">
    <name type="scientific">Pseudocohnilembus persalinus</name>
    <name type="common">Ciliate</name>
    <dbReference type="NCBI Taxonomy" id="266149"/>
    <lineage>
        <taxon>Eukaryota</taxon>
        <taxon>Sar</taxon>
        <taxon>Alveolata</taxon>
        <taxon>Ciliophora</taxon>
        <taxon>Intramacronucleata</taxon>
        <taxon>Oligohymenophorea</taxon>
        <taxon>Scuticociliatia</taxon>
        <taxon>Philasterida</taxon>
        <taxon>Pseudocohnilembidae</taxon>
        <taxon>Pseudocohnilembus</taxon>
    </lineage>
</organism>
<proteinExistence type="predicted"/>
<feature type="compositionally biased region" description="Basic and acidic residues" evidence="1">
    <location>
        <begin position="166"/>
        <end position="178"/>
    </location>
</feature>
<dbReference type="InParanoid" id="A0A0V0QSX6"/>
<comment type="caution">
    <text evidence="2">The sequence shown here is derived from an EMBL/GenBank/DDBJ whole genome shotgun (WGS) entry which is preliminary data.</text>
</comment>
<keyword evidence="3" id="KW-1185">Reference proteome</keyword>
<dbReference type="EMBL" id="LDAU01000109">
    <property type="protein sequence ID" value="KRX05313.1"/>
    <property type="molecule type" value="Genomic_DNA"/>
</dbReference>
<evidence type="ECO:0000313" key="2">
    <source>
        <dbReference type="EMBL" id="KRX05313.1"/>
    </source>
</evidence>
<reference evidence="2 3" key="1">
    <citation type="journal article" date="2015" name="Sci. Rep.">
        <title>Genome of the facultative scuticociliatosis pathogen Pseudocohnilembus persalinus provides insight into its virulence through horizontal gene transfer.</title>
        <authorList>
            <person name="Xiong J."/>
            <person name="Wang G."/>
            <person name="Cheng J."/>
            <person name="Tian M."/>
            <person name="Pan X."/>
            <person name="Warren A."/>
            <person name="Jiang C."/>
            <person name="Yuan D."/>
            <person name="Miao W."/>
        </authorList>
    </citation>
    <scope>NUCLEOTIDE SEQUENCE [LARGE SCALE GENOMIC DNA]</scope>
    <source>
        <strain evidence="2">36N120E</strain>
    </source>
</reference>
<name>A0A0V0QSX6_PSEPJ</name>
<feature type="region of interest" description="Disordered" evidence="1">
    <location>
        <begin position="150"/>
        <end position="182"/>
    </location>
</feature>
<accession>A0A0V0QSX6</accession>
<protein>
    <submittedName>
        <fullName evidence="2">Uncharacterized protein</fullName>
    </submittedName>
</protein>
<dbReference type="AlphaFoldDB" id="A0A0V0QSX6"/>
<gene>
    <name evidence="2" type="ORF">PPERSA_00614</name>
</gene>